<comment type="caution">
    <text evidence="1">The sequence shown here is derived from an EMBL/GenBank/DDBJ whole genome shotgun (WGS) entry which is preliminary data.</text>
</comment>
<organism evidence="1 2">
    <name type="scientific">Dipteronia sinensis</name>
    <dbReference type="NCBI Taxonomy" id="43782"/>
    <lineage>
        <taxon>Eukaryota</taxon>
        <taxon>Viridiplantae</taxon>
        <taxon>Streptophyta</taxon>
        <taxon>Embryophyta</taxon>
        <taxon>Tracheophyta</taxon>
        <taxon>Spermatophyta</taxon>
        <taxon>Magnoliopsida</taxon>
        <taxon>eudicotyledons</taxon>
        <taxon>Gunneridae</taxon>
        <taxon>Pentapetalae</taxon>
        <taxon>rosids</taxon>
        <taxon>malvids</taxon>
        <taxon>Sapindales</taxon>
        <taxon>Sapindaceae</taxon>
        <taxon>Hippocastanoideae</taxon>
        <taxon>Acereae</taxon>
        <taxon>Dipteronia</taxon>
    </lineage>
</organism>
<dbReference type="Proteomes" id="UP001281410">
    <property type="component" value="Unassembled WGS sequence"/>
</dbReference>
<gene>
    <name evidence="1" type="ORF">Dsin_009083</name>
</gene>
<reference evidence="1" key="1">
    <citation type="journal article" date="2023" name="Plant J.">
        <title>Genome sequences and population genomics provide insights into the demographic history, inbreeding, and mutation load of two 'living fossil' tree species of Dipteronia.</title>
        <authorList>
            <person name="Feng Y."/>
            <person name="Comes H.P."/>
            <person name="Chen J."/>
            <person name="Zhu S."/>
            <person name="Lu R."/>
            <person name="Zhang X."/>
            <person name="Li P."/>
            <person name="Qiu J."/>
            <person name="Olsen K.M."/>
            <person name="Qiu Y."/>
        </authorList>
    </citation>
    <scope>NUCLEOTIDE SEQUENCE</scope>
    <source>
        <strain evidence="1">NBL</strain>
    </source>
</reference>
<dbReference type="EMBL" id="JANJYJ010000003">
    <property type="protein sequence ID" value="KAK3222058.1"/>
    <property type="molecule type" value="Genomic_DNA"/>
</dbReference>
<keyword evidence="2" id="KW-1185">Reference proteome</keyword>
<evidence type="ECO:0000313" key="1">
    <source>
        <dbReference type="EMBL" id="KAK3222058.1"/>
    </source>
</evidence>
<proteinExistence type="predicted"/>
<protein>
    <submittedName>
        <fullName evidence="1">Uncharacterized protein</fullName>
    </submittedName>
</protein>
<sequence>MKFYGSSGRVKIFEVSSPRSFRLQCMWLEHQNFIATVRRICSSPIMGRPPQVVINDMIPSLVTTTENAFLTSVPYADVIHDAIFAMDNASASRPDGFSGSQFQLHCSCSEAEGLDFD</sequence>
<name>A0AAE0APY4_9ROSI</name>
<evidence type="ECO:0000313" key="2">
    <source>
        <dbReference type="Proteomes" id="UP001281410"/>
    </source>
</evidence>
<accession>A0AAE0APY4</accession>
<dbReference type="AlphaFoldDB" id="A0AAE0APY4"/>